<comment type="caution">
    <text evidence="6">The sequence shown here is derived from an EMBL/GenBank/DDBJ whole genome shotgun (WGS) entry which is preliminary data.</text>
</comment>
<dbReference type="OrthoDB" id="21085at2759"/>
<feature type="compositionally biased region" description="Basic residues" evidence="3">
    <location>
        <begin position="676"/>
        <end position="688"/>
    </location>
</feature>
<feature type="region of interest" description="Disordered" evidence="3">
    <location>
        <begin position="211"/>
        <end position="282"/>
    </location>
</feature>
<evidence type="ECO:0000256" key="2">
    <source>
        <dbReference type="PROSITE-ProRule" id="PRU00191"/>
    </source>
</evidence>
<keyword evidence="2" id="KW-0727">SH2 domain</keyword>
<dbReference type="InterPro" id="IPR037191">
    <property type="entry name" value="VPS9_dom_sf"/>
</dbReference>
<sequence length="830" mass="91112">MMRGLEDQEDASAGCPRPPTDLANGSGISPGGPLTLLDRLRLCRAAWGPGSPWGRDGALTALWGQPPGSFLVLSDSSSQPQLLCLSVGGGVQPVREFPIRHTGAVFHLPKSHLGFSDLVQLVAFYSLCRDMLPVRLFLPPCIYSVTEKPGQDLSHLGPKFWLCPSPDQKLDDMTMRSTGITMCSIEVTSPNGALCIVNPLYLHEHGDDWLKPVPHSQSKPSGTSQTANHKRERRLSTTRPWGGAGLRGLRRHSLDQEPHDTPPDDSMSPSDPPPASPSAPEGVVLRRASQPTVCNSFKRQGEGDAPVESRFSSEPTLIPQSPHRASWIEEGVWLSPPPPPSALHPPCLELDSLSISSLEEEPDPACHHAHRLPLVLADKVKNRLSAVGQALSSLVSPHKRLNKRVQELSERKGGAFAEMVQAFVERTLTDDTHTYPSATEMLQEVRNTLTSLKEVLFDCPEIQTLMDGLGDVSDWELDAMVEGSLHKVTLKPVCTHLYTCLREFRCSDSTLQQLRDNQQALEGQDTKGLGGTAGAGVPDAVTLEKIQQRWASMHQAYSPCQKVQILLKVCKSIYHSMSANASSGAVFGADDFLPCLTWVLIRSDVTTLQLDTDYMMELLDPTQLQGEGGYYLTSLYASLFYISSFRPRLVTRQLSAEAQQSLSQWHRRRTLHCNQSRKNRTRRTIRRHANVEGTGPQTEAGPAGRDKLADARWGAGTEALLPVTREGLEVLGEEEECLKAPGTGSPGETEEPVVCLPEGRGQEGQGEKGSAQEGRGLSETAEKHENENERSEEEEEEERSQEEGFADRLKTVHGTTKALWTPSEDPHSYE</sequence>
<feature type="compositionally biased region" description="Basic and acidic residues" evidence="3">
    <location>
        <begin position="252"/>
        <end position="262"/>
    </location>
</feature>
<keyword evidence="7" id="KW-1185">Reference proteome</keyword>
<dbReference type="Pfam" id="PF23268">
    <property type="entry name" value="RIN1"/>
    <property type="match status" value="1"/>
</dbReference>
<dbReference type="SUPFAM" id="SSF55550">
    <property type="entry name" value="SH2 domain"/>
    <property type="match status" value="1"/>
</dbReference>
<feature type="compositionally biased region" description="Polar residues" evidence="3">
    <location>
        <begin position="215"/>
        <end position="227"/>
    </location>
</feature>
<feature type="domain" description="SH2" evidence="4">
    <location>
        <begin position="47"/>
        <end position="140"/>
    </location>
</feature>
<protein>
    <recommendedName>
        <fullName evidence="8">Ras and Rab interactor-like protein</fullName>
    </recommendedName>
</protein>
<dbReference type="GO" id="GO:0005829">
    <property type="term" value="C:cytosol"/>
    <property type="evidence" value="ECO:0007669"/>
    <property type="project" value="TreeGrafter"/>
</dbReference>
<feature type="region of interest" description="Disordered" evidence="3">
    <location>
        <begin position="676"/>
        <end position="706"/>
    </location>
</feature>
<evidence type="ECO:0000313" key="7">
    <source>
        <dbReference type="Proteomes" id="UP001152622"/>
    </source>
</evidence>
<dbReference type="InterPro" id="IPR003123">
    <property type="entry name" value="VPS9"/>
</dbReference>
<dbReference type="GO" id="GO:0031267">
    <property type="term" value="F:small GTPase binding"/>
    <property type="evidence" value="ECO:0007669"/>
    <property type="project" value="TreeGrafter"/>
</dbReference>
<feature type="domain" description="VPS9" evidence="5">
    <location>
        <begin position="508"/>
        <end position="651"/>
    </location>
</feature>
<feature type="compositionally biased region" description="Basic and acidic residues" evidence="3">
    <location>
        <begin position="801"/>
        <end position="810"/>
    </location>
</feature>
<dbReference type="PANTHER" id="PTHR23101:SF72">
    <property type="entry name" value="RAS AND RAB INTERACTOR-LIKE PROTEIN"/>
    <property type="match status" value="1"/>
</dbReference>
<evidence type="ECO:0008006" key="8">
    <source>
        <dbReference type="Google" id="ProtNLM"/>
    </source>
</evidence>
<feature type="compositionally biased region" description="Polar residues" evidence="3">
    <location>
        <begin position="310"/>
        <end position="319"/>
    </location>
</feature>
<dbReference type="EMBL" id="JAINUF010000003">
    <property type="protein sequence ID" value="KAJ8369089.1"/>
    <property type="molecule type" value="Genomic_DNA"/>
</dbReference>
<evidence type="ECO:0000256" key="1">
    <source>
        <dbReference type="ARBA" id="ARBA00022468"/>
    </source>
</evidence>
<dbReference type="AlphaFoldDB" id="A0A9Q1FX99"/>
<dbReference type="PANTHER" id="PTHR23101">
    <property type="entry name" value="RAB GDP/GTP EXCHANGE FACTOR"/>
    <property type="match status" value="1"/>
</dbReference>
<keyword evidence="1" id="KW-0343">GTPase activation</keyword>
<dbReference type="Gene3D" id="1.20.1050.80">
    <property type="entry name" value="VPS9 domain"/>
    <property type="match status" value="1"/>
</dbReference>
<evidence type="ECO:0000259" key="4">
    <source>
        <dbReference type="PROSITE" id="PS50001"/>
    </source>
</evidence>
<dbReference type="GO" id="GO:0016192">
    <property type="term" value="P:vesicle-mediated transport"/>
    <property type="evidence" value="ECO:0007669"/>
    <property type="project" value="InterPro"/>
</dbReference>
<dbReference type="PROSITE" id="PS51205">
    <property type="entry name" value="VPS9"/>
    <property type="match status" value="1"/>
</dbReference>
<dbReference type="Proteomes" id="UP001152622">
    <property type="component" value="Chromosome 3"/>
</dbReference>
<dbReference type="Gene3D" id="3.30.505.10">
    <property type="entry name" value="SH2 domain"/>
    <property type="match status" value="1"/>
</dbReference>
<dbReference type="Pfam" id="PF02204">
    <property type="entry name" value="VPS9"/>
    <property type="match status" value="1"/>
</dbReference>
<feature type="compositionally biased region" description="Basic and acidic residues" evidence="3">
    <location>
        <begin position="780"/>
        <end position="789"/>
    </location>
</feature>
<dbReference type="PROSITE" id="PS50001">
    <property type="entry name" value="SH2"/>
    <property type="match status" value="1"/>
</dbReference>
<accession>A0A9Q1FX99</accession>
<feature type="region of interest" description="Disordered" evidence="3">
    <location>
        <begin position="738"/>
        <end position="830"/>
    </location>
</feature>
<reference evidence="6" key="1">
    <citation type="journal article" date="2023" name="Science">
        <title>Genome structures resolve the early diversification of teleost fishes.</title>
        <authorList>
            <person name="Parey E."/>
            <person name="Louis A."/>
            <person name="Montfort J."/>
            <person name="Bouchez O."/>
            <person name="Roques C."/>
            <person name="Iampietro C."/>
            <person name="Lluch J."/>
            <person name="Castinel A."/>
            <person name="Donnadieu C."/>
            <person name="Desvignes T."/>
            <person name="Floi Bucao C."/>
            <person name="Jouanno E."/>
            <person name="Wen M."/>
            <person name="Mejri S."/>
            <person name="Dirks R."/>
            <person name="Jansen H."/>
            <person name="Henkel C."/>
            <person name="Chen W.J."/>
            <person name="Zahm M."/>
            <person name="Cabau C."/>
            <person name="Klopp C."/>
            <person name="Thompson A.W."/>
            <person name="Robinson-Rechavi M."/>
            <person name="Braasch I."/>
            <person name="Lecointre G."/>
            <person name="Bobe J."/>
            <person name="Postlethwait J.H."/>
            <person name="Berthelot C."/>
            <person name="Roest Crollius H."/>
            <person name="Guiguen Y."/>
        </authorList>
    </citation>
    <scope>NUCLEOTIDE SEQUENCE</scope>
    <source>
        <strain evidence="6">WJC10195</strain>
    </source>
</reference>
<feature type="region of interest" description="Disordered" evidence="3">
    <location>
        <begin position="1"/>
        <end position="29"/>
    </location>
</feature>
<feature type="region of interest" description="Disordered" evidence="3">
    <location>
        <begin position="294"/>
        <end position="322"/>
    </location>
</feature>
<gene>
    <name evidence="6" type="ORF">SKAU_G00091170</name>
</gene>
<dbReference type="GO" id="GO:0030139">
    <property type="term" value="C:endocytic vesicle"/>
    <property type="evidence" value="ECO:0007669"/>
    <property type="project" value="TreeGrafter"/>
</dbReference>
<organism evidence="6 7">
    <name type="scientific">Synaphobranchus kaupii</name>
    <name type="common">Kaup's arrowtooth eel</name>
    <dbReference type="NCBI Taxonomy" id="118154"/>
    <lineage>
        <taxon>Eukaryota</taxon>
        <taxon>Metazoa</taxon>
        <taxon>Chordata</taxon>
        <taxon>Craniata</taxon>
        <taxon>Vertebrata</taxon>
        <taxon>Euteleostomi</taxon>
        <taxon>Actinopterygii</taxon>
        <taxon>Neopterygii</taxon>
        <taxon>Teleostei</taxon>
        <taxon>Anguilliformes</taxon>
        <taxon>Synaphobranchidae</taxon>
        <taxon>Synaphobranchus</taxon>
    </lineage>
</organism>
<dbReference type="InterPro" id="IPR045046">
    <property type="entry name" value="Vps9-like"/>
</dbReference>
<dbReference type="SMART" id="SM00167">
    <property type="entry name" value="VPS9"/>
    <property type="match status" value="1"/>
</dbReference>
<dbReference type="GO" id="GO:0005085">
    <property type="term" value="F:guanyl-nucleotide exchange factor activity"/>
    <property type="evidence" value="ECO:0007669"/>
    <property type="project" value="InterPro"/>
</dbReference>
<proteinExistence type="predicted"/>
<dbReference type="InterPro" id="IPR036860">
    <property type="entry name" value="SH2_dom_sf"/>
</dbReference>
<evidence type="ECO:0000259" key="5">
    <source>
        <dbReference type="PROSITE" id="PS51205"/>
    </source>
</evidence>
<evidence type="ECO:0000313" key="6">
    <source>
        <dbReference type="EMBL" id="KAJ8369089.1"/>
    </source>
</evidence>
<dbReference type="InterPro" id="IPR000980">
    <property type="entry name" value="SH2"/>
</dbReference>
<dbReference type="GO" id="GO:0005096">
    <property type="term" value="F:GTPase activator activity"/>
    <property type="evidence" value="ECO:0007669"/>
    <property type="project" value="UniProtKB-KW"/>
</dbReference>
<name>A0A9Q1FX99_SYNKA</name>
<dbReference type="SUPFAM" id="SSF109993">
    <property type="entry name" value="VPS9 domain"/>
    <property type="match status" value="1"/>
</dbReference>
<feature type="compositionally biased region" description="Acidic residues" evidence="3">
    <location>
        <begin position="790"/>
        <end position="800"/>
    </location>
</feature>
<evidence type="ECO:0000256" key="3">
    <source>
        <dbReference type="SAM" id="MobiDB-lite"/>
    </source>
</evidence>